<evidence type="ECO:0000313" key="2">
    <source>
        <dbReference type="EnsemblPlants" id="Bra022112.1-P"/>
    </source>
</evidence>
<protein>
    <submittedName>
        <fullName evidence="2">Uncharacterized protein</fullName>
    </submittedName>
</protein>
<dbReference type="EnsemblPlants" id="Bra022112.1">
    <property type="protein sequence ID" value="Bra022112.1-P"/>
    <property type="gene ID" value="Bra022112"/>
</dbReference>
<dbReference type="OMA" id="FFQSSGK"/>
<evidence type="ECO:0000256" key="1">
    <source>
        <dbReference type="SAM" id="MobiDB-lite"/>
    </source>
</evidence>
<reference evidence="2" key="3">
    <citation type="submission" date="2023-03" db="UniProtKB">
        <authorList>
            <consortium name="EnsemblPlants"/>
        </authorList>
    </citation>
    <scope>IDENTIFICATION</scope>
    <source>
        <strain evidence="2">cv. Chiifu-401-42</strain>
    </source>
</reference>
<keyword evidence="3" id="KW-1185">Reference proteome</keyword>
<dbReference type="Gramene" id="Bra022112.1">
    <property type="protein sequence ID" value="Bra022112.1-P"/>
    <property type="gene ID" value="Bra022112"/>
</dbReference>
<feature type="compositionally biased region" description="Basic and acidic residues" evidence="1">
    <location>
        <begin position="73"/>
        <end position="87"/>
    </location>
</feature>
<feature type="region of interest" description="Disordered" evidence="1">
    <location>
        <begin position="22"/>
        <end position="111"/>
    </location>
</feature>
<dbReference type="HOGENOM" id="CLU_2161974_0_0_1"/>
<accession>M4E015</accession>
<organism evidence="2 3">
    <name type="scientific">Brassica campestris</name>
    <name type="common">Field mustard</name>
    <dbReference type="NCBI Taxonomy" id="3711"/>
    <lineage>
        <taxon>Eukaryota</taxon>
        <taxon>Viridiplantae</taxon>
        <taxon>Streptophyta</taxon>
        <taxon>Embryophyta</taxon>
        <taxon>Tracheophyta</taxon>
        <taxon>Spermatophyta</taxon>
        <taxon>Magnoliopsida</taxon>
        <taxon>eudicotyledons</taxon>
        <taxon>Gunneridae</taxon>
        <taxon>Pentapetalae</taxon>
        <taxon>rosids</taxon>
        <taxon>malvids</taxon>
        <taxon>Brassicales</taxon>
        <taxon>Brassicaceae</taxon>
        <taxon>Brassiceae</taxon>
        <taxon>Brassica</taxon>
    </lineage>
</organism>
<reference evidence="2 3" key="2">
    <citation type="journal article" date="2018" name="Hortic Res">
        <title>Improved Brassica rapa reference genome by single-molecule sequencing and chromosome conformation capture technologies.</title>
        <authorList>
            <person name="Zhang L."/>
            <person name="Cai X."/>
            <person name="Wu J."/>
            <person name="Liu M."/>
            <person name="Grob S."/>
            <person name="Cheng F."/>
            <person name="Liang J."/>
            <person name="Cai C."/>
            <person name="Liu Z."/>
            <person name="Liu B."/>
            <person name="Wang F."/>
            <person name="Li S."/>
            <person name="Liu F."/>
            <person name="Li X."/>
            <person name="Cheng L."/>
            <person name="Yang W."/>
            <person name="Li M.H."/>
            <person name="Grossniklaus U."/>
            <person name="Zheng H."/>
            <person name="Wang X."/>
        </authorList>
    </citation>
    <scope>NUCLEOTIDE SEQUENCE [LARGE SCALE GENOMIC DNA]</scope>
    <source>
        <strain evidence="2 3">cv. Chiifu-401-42</strain>
    </source>
</reference>
<dbReference type="Proteomes" id="UP000011750">
    <property type="component" value="Chromosome A02"/>
</dbReference>
<dbReference type="InParanoid" id="M4E015"/>
<name>M4E015_BRACM</name>
<evidence type="ECO:0000313" key="3">
    <source>
        <dbReference type="Proteomes" id="UP000011750"/>
    </source>
</evidence>
<sequence>MSPISESITRLIEISSVTIQTGTGVDGAEGASASRRQNQIAAQRASPRLLHHDRTFTPEPDPPWTAFFQSSGKAEERGNDSKAKIEGFKGGFRGSSDGTHAHALAGHRTRI</sequence>
<reference evidence="2 3" key="1">
    <citation type="journal article" date="2011" name="Nat. Genet.">
        <title>The genome of the mesopolyploid crop species Brassica rapa.</title>
        <authorList>
            <consortium name="Brassica rapa Genome Sequencing Project Consortium"/>
            <person name="Wang X."/>
            <person name="Wang H."/>
            <person name="Wang J."/>
            <person name="Sun R."/>
            <person name="Wu J."/>
            <person name="Liu S."/>
            <person name="Bai Y."/>
            <person name="Mun J.H."/>
            <person name="Bancroft I."/>
            <person name="Cheng F."/>
            <person name="Huang S."/>
            <person name="Li X."/>
            <person name="Hua W."/>
            <person name="Wang J."/>
            <person name="Wang X."/>
            <person name="Freeling M."/>
            <person name="Pires J.C."/>
            <person name="Paterson A.H."/>
            <person name="Chalhoub B."/>
            <person name="Wang B."/>
            <person name="Hayward A."/>
            <person name="Sharpe A.G."/>
            <person name="Park B.S."/>
            <person name="Weisshaar B."/>
            <person name="Liu B."/>
            <person name="Li B."/>
            <person name="Liu B."/>
            <person name="Tong C."/>
            <person name="Song C."/>
            <person name="Duran C."/>
            <person name="Peng C."/>
            <person name="Geng C."/>
            <person name="Koh C."/>
            <person name="Lin C."/>
            <person name="Edwards D."/>
            <person name="Mu D."/>
            <person name="Shen D."/>
            <person name="Soumpourou E."/>
            <person name="Li F."/>
            <person name="Fraser F."/>
            <person name="Conant G."/>
            <person name="Lassalle G."/>
            <person name="King G.J."/>
            <person name="Bonnema G."/>
            <person name="Tang H."/>
            <person name="Wang H."/>
            <person name="Belcram H."/>
            <person name="Zhou H."/>
            <person name="Hirakawa H."/>
            <person name="Abe H."/>
            <person name="Guo H."/>
            <person name="Wang H."/>
            <person name="Jin H."/>
            <person name="Parkin I.A."/>
            <person name="Batley J."/>
            <person name="Kim J.S."/>
            <person name="Just J."/>
            <person name="Li J."/>
            <person name="Xu J."/>
            <person name="Deng J."/>
            <person name="Kim J.A."/>
            <person name="Li J."/>
            <person name="Yu J."/>
            <person name="Meng J."/>
            <person name="Wang J."/>
            <person name="Min J."/>
            <person name="Poulain J."/>
            <person name="Wang J."/>
            <person name="Hatakeyama K."/>
            <person name="Wu K."/>
            <person name="Wang L."/>
            <person name="Fang L."/>
            <person name="Trick M."/>
            <person name="Links M.G."/>
            <person name="Zhao M."/>
            <person name="Jin M."/>
            <person name="Ramchiary N."/>
            <person name="Drou N."/>
            <person name="Berkman P.J."/>
            <person name="Cai Q."/>
            <person name="Huang Q."/>
            <person name="Li R."/>
            <person name="Tabata S."/>
            <person name="Cheng S."/>
            <person name="Zhang S."/>
            <person name="Zhang S."/>
            <person name="Huang S."/>
            <person name="Sato S."/>
            <person name="Sun S."/>
            <person name="Kwon S.J."/>
            <person name="Choi S.R."/>
            <person name="Lee T.H."/>
            <person name="Fan W."/>
            <person name="Zhao X."/>
            <person name="Tan X."/>
            <person name="Xu X."/>
            <person name="Wang Y."/>
            <person name="Qiu Y."/>
            <person name="Yin Y."/>
            <person name="Li Y."/>
            <person name="Du Y."/>
            <person name="Liao Y."/>
            <person name="Lim Y."/>
            <person name="Narusaka Y."/>
            <person name="Wang Y."/>
            <person name="Wang Z."/>
            <person name="Li Z."/>
            <person name="Wang Z."/>
            <person name="Xiong Z."/>
            <person name="Zhang Z."/>
        </authorList>
    </citation>
    <scope>NUCLEOTIDE SEQUENCE [LARGE SCALE GENOMIC DNA]</scope>
    <source>
        <strain evidence="2 3">cv. Chiifu-401-42</strain>
    </source>
</reference>
<proteinExistence type="predicted"/>
<dbReference type="AlphaFoldDB" id="M4E015"/>